<dbReference type="NCBIfam" id="NF040570">
    <property type="entry name" value="guided_TnpB"/>
    <property type="match status" value="1"/>
</dbReference>
<feature type="domain" description="Probable transposase IS891/IS1136/IS1341" evidence="6">
    <location>
        <begin position="165"/>
        <end position="280"/>
    </location>
</feature>
<evidence type="ECO:0000256" key="5">
    <source>
        <dbReference type="ARBA" id="ARBA00023172"/>
    </source>
</evidence>
<dbReference type="Pfam" id="PF01385">
    <property type="entry name" value="OrfB_IS605"/>
    <property type="match status" value="1"/>
</dbReference>
<sequence>MIVLEFKLKGKAQQYRVIDEMIRTAQFVRNKALRYWIDNQGAKLSDLYKQCALMAKEFEWAGKLNSMARQASAERVIFAIQRFFLNCQAKKPGKKGYPQFKKHTRSVEYKTSGWKLSTDKRCLTFTDGFAAGTFKLIGSRDLHFYSPNEIKRVRVIRRADGYYAQLCINVERIEESIPTGKAIGIDVGLNHFYTDSSGETVPNPRYLRKSEKALKRLQKRVSRKKKGSSNRKKAINKLGRKHLKVSRQRKDFAIKTALCAVKSSDFLAYEDLQVRNMVKNHKLAKSISDAAWYQFAQWLQYLGKVYGKTVIAVAPEYTSQDCSACGNTVKKTLSTRTHICSCGAVLDRDHNAARNILAKGLRWTGITLNTVGHTEINAWGQNDLYSLVVTSTSKSTD</sequence>
<gene>
    <name evidence="8" type="ORF">AVDCRST_MAG84-3402</name>
</gene>
<reference evidence="8" key="1">
    <citation type="submission" date="2020-02" db="EMBL/GenBank/DDBJ databases">
        <authorList>
            <person name="Meier V. D."/>
        </authorList>
    </citation>
    <scope>NUCLEOTIDE SEQUENCE</scope>
    <source>
        <strain evidence="8">AVDCRST_MAG84</strain>
    </source>
</reference>
<protein>
    <submittedName>
        <fullName evidence="8">Mobile element protein</fullName>
    </submittedName>
</protein>
<accession>A0A6J4MJD5</accession>
<keyword evidence="3" id="KW-0815">Transposition</keyword>
<dbReference type="GO" id="GO:0003677">
    <property type="term" value="F:DNA binding"/>
    <property type="evidence" value="ECO:0007669"/>
    <property type="project" value="UniProtKB-KW"/>
</dbReference>
<dbReference type="PANTHER" id="PTHR30405:SF25">
    <property type="entry name" value="RNA-GUIDED DNA ENDONUCLEASE INSQ-RELATED"/>
    <property type="match status" value="1"/>
</dbReference>
<keyword evidence="5" id="KW-0233">DNA recombination</keyword>
<dbReference type="InterPro" id="IPR051399">
    <property type="entry name" value="RNA-guided_DNA_endo/Transpos"/>
</dbReference>
<dbReference type="AlphaFoldDB" id="A0A6J4MJD5"/>
<name>A0A6J4MJD5_9CYAN</name>
<evidence type="ECO:0000256" key="3">
    <source>
        <dbReference type="ARBA" id="ARBA00022578"/>
    </source>
</evidence>
<evidence type="ECO:0000259" key="6">
    <source>
        <dbReference type="Pfam" id="PF01385"/>
    </source>
</evidence>
<dbReference type="NCBIfam" id="TIGR01766">
    <property type="entry name" value="IS200/IS605 family accessory protein TnpB-like domain"/>
    <property type="match status" value="1"/>
</dbReference>
<evidence type="ECO:0000256" key="1">
    <source>
        <dbReference type="ARBA" id="ARBA00008761"/>
    </source>
</evidence>
<proteinExistence type="inferred from homology"/>
<dbReference type="PANTHER" id="PTHR30405">
    <property type="entry name" value="TRANSPOSASE"/>
    <property type="match status" value="1"/>
</dbReference>
<dbReference type="InterPro" id="IPR001959">
    <property type="entry name" value="Transposase"/>
</dbReference>
<evidence type="ECO:0000313" key="8">
    <source>
        <dbReference type="EMBL" id="CAA9359451.1"/>
    </source>
</evidence>
<dbReference type="Pfam" id="PF07282">
    <property type="entry name" value="Cas12f1-like_TNB"/>
    <property type="match status" value="1"/>
</dbReference>
<dbReference type="GO" id="GO:0006310">
    <property type="term" value="P:DNA recombination"/>
    <property type="evidence" value="ECO:0007669"/>
    <property type="project" value="UniProtKB-KW"/>
</dbReference>
<feature type="domain" description="Cas12f1-like TNB" evidence="7">
    <location>
        <begin position="292"/>
        <end position="356"/>
    </location>
</feature>
<evidence type="ECO:0000259" key="7">
    <source>
        <dbReference type="Pfam" id="PF07282"/>
    </source>
</evidence>
<dbReference type="GO" id="GO:0032196">
    <property type="term" value="P:transposition"/>
    <property type="evidence" value="ECO:0007669"/>
    <property type="project" value="UniProtKB-KW"/>
</dbReference>
<organism evidence="8">
    <name type="scientific">uncultured Microcoleus sp</name>
    <dbReference type="NCBI Taxonomy" id="259945"/>
    <lineage>
        <taxon>Bacteria</taxon>
        <taxon>Bacillati</taxon>
        <taxon>Cyanobacteriota</taxon>
        <taxon>Cyanophyceae</taxon>
        <taxon>Oscillatoriophycideae</taxon>
        <taxon>Oscillatoriales</taxon>
        <taxon>Microcoleaceae</taxon>
        <taxon>Microcoleus</taxon>
        <taxon>environmental samples</taxon>
    </lineage>
</organism>
<comment type="similarity">
    <text evidence="2">In the N-terminal section; belongs to the transposase 2 family.</text>
</comment>
<evidence type="ECO:0000256" key="4">
    <source>
        <dbReference type="ARBA" id="ARBA00023125"/>
    </source>
</evidence>
<comment type="similarity">
    <text evidence="1">In the C-terminal section; belongs to the transposase 35 family.</text>
</comment>
<dbReference type="InterPro" id="IPR010095">
    <property type="entry name" value="Cas12f1-like_TNB"/>
</dbReference>
<keyword evidence="4" id="KW-0238">DNA-binding</keyword>
<evidence type="ECO:0000256" key="2">
    <source>
        <dbReference type="ARBA" id="ARBA00011044"/>
    </source>
</evidence>
<dbReference type="EMBL" id="CADCTZ010000661">
    <property type="protein sequence ID" value="CAA9359451.1"/>
    <property type="molecule type" value="Genomic_DNA"/>
</dbReference>